<proteinExistence type="predicted"/>
<dbReference type="GO" id="GO:0007229">
    <property type="term" value="P:integrin-mediated signaling pathway"/>
    <property type="evidence" value="ECO:0007669"/>
    <property type="project" value="UniProtKB-KW"/>
</dbReference>
<dbReference type="Proteomes" id="UP000192247">
    <property type="component" value="Unassembled WGS sequence"/>
</dbReference>
<dbReference type="EMBL" id="MNPL01004310">
    <property type="protein sequence ID" value="OQR76844.1"/>
    <property type="molecule type" value="Genomic_DNA"/>
</dbReference>
<comment type="caution">
    <text evidence="1">The sequence shown here is derived from an EMBL/GenBank/DDBJ whole genome shotgun (WGS) entry which is preliminary data.</text>
</comment>
<gene>
    <name evidence="1" type="ORF">BIW11_07515</name>
</gene>
<keyword evidence="1" id="KW-0401">Integrin</keyword>
<reference evidence="1 2" key="1">
    <citation type="journal article" date="2017" name="Gigascience">
        <title>Draft genome of the honey bee ectoparasitic mite, Tropilaelaps mercedesae, is shaped by the parasitic life history.</title>
        <authorList>
            <person name="Dong X."/>
            <person name="Armstrong S.D."/>
            <person name="Xia D."/>
            <person name="Makepeace B.L."/>
            <person name="Darby A.C."/>
            <person name="Kadowaki T."/>
        </authorList>
    </citation>
    <scope>NUCLEOTIDE SEQUENCE [LARGE SCALE GENOMIC DNA]</scope>
    <source>
        <strain evidence="1">Wuxi-XJTLU</strain>
    </source>
</reference>
<sequence>EPHGPPRTGVGLLVWGSSSRDCRRRRGLRSLLHDVVRLMQVSTYRCYPVEHLPGAFWLRVVHPVPVSVLTDIEPIEGRNTKLWTGASGSLWGLLRQNDSLRRASPSSGLDLGSSTSPANRPVSCYFGSSRTPAWNIPDTVLPARLAMACGTTGQNESPENTRADRCRAKTLSPRRLIEVFFSGVFDHTCSTILCYFLVGDRGSVQCVNQADNAPAESCSFADKPPSEQSCDGAPCTTESEAAEFRVCVDELTYQECQNFKHLCDTKATPYFRLKCCHTCSLYLNRTFNE</sequence>
<organism evidence="1 2">
    <name type="scientific">Tropilaelaps mercedesae</name>
    <dbReference type="NCBI Taxonomy" id="418985"/>
    <lineage>
        <taxon>Eukaryota</taxon>
        <taxon>Metazoa</taxon>
        <taxon>Ecdysozoa</taxon>
        <taxon>Arthropoda</taxon>
        <taxon>Chelicerata</taxon>
        <taxon>Arachnida</taxon>
        <taxon>Acari</taxon>
        <taxon>Parasitiformes</taxon>
        <taxon>Mesostigmata</taxon>
        <taxon>Gamasina</taxon>
        <taxon>Dermanyssoidea</taxon>
        <taxon>Laelapidae</taxon>
        <taxon>Tropilaelaps</taxon>
    </lineage>
</organism>
<dbReference type="AlphaFoldDB" id="A0A1V9XTL1"/>
<dbReference type="InParanoid" id="A0A1V9XTL1"/>
<feature type="non-terminal residue" evidence="1">
    <location>
        <position position="1"/>
    </location>
</feature>
<keyword evidence="2" id="KW-1185">Reference proteome</keyword>
<evidence type="ECO:0000313" key="2">
    <source>
        <dbReference type="Proteomes" id="UP000192247"/>
    </source>
</evidence>
<name>A0A1V9XTL1_9ACAR</name>
<evidence type="ECO:0000313" key="1">
    <source>
        <dbReference type="EMBL" id="OQR76844.1"/>
    </source>
</evidence>
<accession>A0A1V9XTL1</accession>
<protein>
    <submittedName>
        <fullName evidence="1">A disintegrin and metalloproteinase with thrombospondin motifs 7-like</fullName>
    </submittedName>
</protein>